<comment type="caution">
    <text evidence="1">The sequence shown here is derived from an EMBL/GenBank/DDBJ whole genome shotgun (WGS) entry which is preliminary data.</text>
</comment>
<protein>
    <submittedName>
        <fullName evidence="1">Uncharacterized protein</fullName>
    </submittedName>
</protein>
<keyword evidence="2" id="KW-1185">Reference proteome</keyword>
<name>A0ABQ8SQ78_PERAM</name>
<dbReference type="Proteomes" id="UP001148838">
    <property type="component" value="Unassembled WGS sequence"/>
</dbReference>
<reference evidence="1 2" key="1">
    <citation type="journal article" date="2022" name="Allergy">
        <title>Genome assembly and annotation of Periplaneta americana reveal a comprehensive cockroach allergen profile.</title>
        <authorList>
            <person name="Wang L."/>
            <person name="Xiong Q."/>
            <person name="Saelim N."/>
            <person name="Wang L."/>
            <person name="Nong W."/>
            <person name="Wan A.T."/>
            <person name="Shi M."/>
            <person name="Liu X."/>
            <person name="Cao Q."/>
            <person name="Hui J.H.L."/>
            <person name="Sookrung N."/>
            <person name="Leung T.F."/>
            <person name="Tungtrongchitr A."/>
            <person name="Tsui S.K.W."/>
        </authorList>
    </citation>
    <scope>NUCLEOTIDE SEQUENCE [LARGE SCALE GENOMIC DNA]</scope>
    <source>
        <strain evidence="1">PWHHKU_190912</strain>
    </source>
</reference>
<dbReference type="EMBL" id="JAJSOF020000023">
    <property type="protein sequence ID" value="KAJ4435857.1"/>
    <property type="molecule type" value="Genomic_DNA"/>
</dbReference>
<evidence type="ECO:0000313" key="1">
    <source>
        <dbReference type="EMBL" id="KAJ4435857.1"/>
    </source>
</evidence>
<organism evidence="1 2">
    <name type="scientific">Periplaneta americana</name>
    <name type="common">American cockroach</name>
    <name type="synonym">Blatta americana</name>
    <dbReference type="NCBI Taxonomy" id="6978"/>
    <lineage>
        <taxon>Eukaryota</taxon>
        <taxon>Metazoa</taxon>
        <taxon>Ecdysozoa</taxon>
        <taxon>Arthropoda</taxon>
        <taxon>Hexapoda</taxon>
        <taxon>Insecta</taxon>
        <taxon>Pterygota</taxon>
        <taxon>Neoptera</taxon>
        <taxon>Polyneoptera</taxon>
        <taxon>Dictyoptera</taxon>
        <taxon>Blattodea</taxon>
        <taxon>Blattoidea</taxon>
        <taxon>Blattidae</taxon>
        <taxon>Blattinae</taxon>
        <taxon>Periplaneta</taxon>
    </lineage>
</organism>
<sequence length="165" mass="19381">MGGETIKSWLLNDAVSTTRLLSVDEIGDSEMVFGEMRLRIRHRLPGIHLMIGENLGKNPTSIDYQLKMADPFKRFGEANISEIEFQRLRWAGHVARMDESRNAYRVLVGRPEGKRPLGRPRRRWDDNIKMDLREMGYDDRKWINLAQDRNQWRAYVRAAMNLRVP</sequence>
<gene>
    <name evidence="1" type="ORF">ANN_18476</name>
</gene>
<proteinExistence type="predicted"/>
<evidence type="ECO:0000313" key="2">
    <source>
        <dbReference type="Proteomes" id="UP001148838"/>
    </source>
</evidence>
<accession>A0ABQ8SQ78</accession>